<evidence type="ECO:0000256" key="3">
    <source>
        <dbReference type="ARBA" id="ARBA00007870"/>
    </source>
</evidence>
<dbReference type="PANTHER" id="PTHR43765:SF2">
    <property type="entry name" value="2-DEHYDROPANTOATE 2-REDUCTASE"/>
    <property type="match status" value="1"/>
</dbReference>
<evidence type="ECO:0000256" key="11">
    <source>
        <dbReference type="RuleBase" id="RU362068"/>
    </source>
</evidence>
<evidence type="ECO:0000256" key="9">
    <source>
        <dbReference type="ARBA" id="ARBA00032024"/>
    </source>
</evidence>
<reference evidence="14" key="1">
    <citation type="submission" date="2021-04" db="EMBL/GenBank/DDBJ databases">
        <title>Genome seq and assembly of Bacillus sp.</title>
        <authorList>
            <person name="Chhetri G."/>
        </authorList>
    </citation>
    <scope>NUCLEOTIDE SEQUENCE</scope>
    <source>
        <strain evidence="14">RG28</strain>
    </source>
</reference>
<comment type="pathway">
    <text evidence="2 11">Cofactor biosynthesis; (R)-pantothenate biosynthesis; (R)-pantoate from 3-methyl-2-oxobutanoate: step 2/2.</text>
</comment>
<name>A0A940SJD8_9BACI</name>
<dbReference type="SUPFAM" id="SSF51735">
    <property type="entry name" value="NAD(P)-binding Rossmann-fold domains"/>
    <property type="match status" value="1"/>
</dbReference>
<keyword evidence="15" id="KW-1185">Reference proteome</keyword>
<evidence type="ECO:0000259" key="13">
    <source>
        <dbReference type="Pfam" id="PF08546"/>
    </source>
</evidence>
<comment type="similarity">
    <text evidence="3 11">Belongs to the ketopantoate reductase family.</text>
</comment>
<accession>A0A940SJD8</accession>
<protein>
    <recommendedName>
        <fullName evidence="5 11">2-dehydropantoate 2-reductase</fullName>
        <ecNumber evidence="4 11">1.1.1.169</ecNumber>
    </recommendedName>
    <alternativeName>
        <fullName evidence="9 11">Ketopantoate reductase</fullName>
    </alternativeName>
</protein>
<dbReference type="GO" id="GO:0015940">
    <property type="term" value="P:pantothenate biosynthetic process"/>
    <property type="evidence" value="ECO:0007669"/>
    <property type="project" value="UniProtKB-KW"/>
</dbReference>
<evidence type="ECO:0000256" key="1">
    <source>
        <dbReference type="ARBA" id="ARBA00002919"/>
    </source>
</evidence>
<dbReference type="SUPFAM" id="SSF48179">
    <property type="entry name" value="6-phosphogluconate dehydrogenase C-terminal domain-like"/>
    <property type="match status" value="1"/>
</dbReference>
<dbReference type="EMBL" id="JAGIYQ010000003">
    <property type="protein sequence ID" value="MBP0724804.1"/>
    <property type="molecule type" value="Genomic_DNA"/>
</dbReference>
<dbReference type="InterPro" id="IPR013752">
    <property type="entry name" value="KPA_reductase"/>
</dbReference>
<dbReference type="InterPro" id="IPR013332">
    <property type="entry name" value="KPR_N"/>
</dbReference>
<evidence type="ECO:0000256" key="2">
    <source>
        <dbReference type="ARBA" id="ARBA00004994"/>
    </source>
</evidence>
<dbReference type="InterPro" id="IPR013328">
    <property type="entry name" value="6PGD_dom2"/>
</dbReference>
<dbReference type="NCBIfam" id="TIGR00745">
    <property type="entry name" value="apbA_panE"/>
    <property type="match status" value="1"/>
</dbReference>
<dbReference type="Gene3D" id="3.40.50.720">
    <property type="entry name" value="NAD(P)-binding Rossmann-like Domain"/>
    <property type="match status" value="1"/>
</dbReference>
<dbReference type="InterPro" id="IPR008927">
    <property type="entry name" value="6-PGluconate_DH-like_C_sf"/>
</dbReference>
<dbReference type="InterPro" id="IPR050838">
    <property type="entry name" value="Ketopantoate_reductase"/>
</dbReference>
<dbReference type="Pfam" id="PF08546">
    <property type="entry name" value="ApbA_C"/>
    <property type="match status" value="1"/>
</dbReference>
<evidence type="ECO:0000313" key="15">
    <source>
        <dbReference type="Proteomes" id="UP000682134"/>
    </source>
</evidence>
<dbReference type="GO" id="GO:0050661">
    <property type="term" value="F:NADP binding"/>
    <property type="evidence" value="ECO:0007669"/>
    <property type="project" value="TreeGrafter"/>
</dbReference>
<dbReference type="InterPro" id="IPR003710">
    <property type="entry name" value="ApbA"/>
</dbReference>
<gene>
    <name evidence="14" type="ORF">J5Y03_06320</name>
</gene>
<dbReference type="PANTHER" id="PTHR43765">
    <property type="entry name" value="2-DEHYDROPANTOATE 2-REDUCTASE-RELATED"/>
    <property type="match status" value="1"/>
</dbReference>
<feature type="domain" description="Ketopantoate reductase C-terminal" evidence="13">
    <location>
        <begin position="182"/>
        <end position="293"/>
    </location>
</feature>
<evidence type="ECO:0000259" key="12">
    <source>
        <dbReference type="Pfam" id="PF02558"/>
    </source>
</evidence>
<keyword evidence="7 11" id="KW-0521">NADP</keyword>
<dbReference type="Pfam" id="PF02558">
    <property type="entry name" value="ApbA"/>
    <property type="match status" value="1"/>
</dbReference>
<evidence type="ECO:0000256" key="4">
    <source>
        <dbReference type="ARBA" id="ARBA00013014"/>
    </source>
</evidence>
<dbReference type="AlphaFoldDB" id="A0A940SJD8"/>
<sequence>MKIGIVGAGSIGLLIAGYFHENGHTVTIYTRSIKQAESINRQGLVLEKKDQKTILNVKAKVFEQQVLFEDIDFLFITVKQYNIDDVLDQLKGKFNYSIVFLQNGMSHINKVKQLQFKSVMLGIVEHGAMKVSQNHVKHTGNGVIKIGLLQGDTEEINQIVNIGYPSFPIEYVEDCIHILKGKLIVNSVINPLTAIFQVENGDLLTNSFFNKTANDLFKEVAEVLELDKEYYWEEVKKICERTKHNYSSMNRDLFYKRRTEIDSILGYIIECANQQCKLVPVVQTTYNMVKGLEKKK</sequence>
<dbReference type="GO" id="GO:0005737">
    <property type="term" value="C:cytoplasm"/>
    <property type="evidence" value="ECO:0007669"/>
    <property type="project" value="TreeGrafter"/>
</dbReference>
<dbReference type="Gene3D" id="1.10.1040.10">
    <property type="entry name" value="N-(1-d-carboxylethyl)-l-norvaline Dehydrogenase, domain 2"/>
    <property type="match status" value="1"/>
</dbReference>
<comment type="caution">
    <text evidence="14">The sequence shown here is derived from an EMBL/GenBank/DDBJ whole genome shotgun (WGS) entry which is preliminary data.</text>
</comment>
<evidence type="ECO:0000256" key="7">
    <source>
        <dbReference type="ARBA" id="ARBA00022857"/>
    </source>
</evidence>
<evidence type="ECO:0000313" key="14">
    <source>
        <dbReference type="EMBL" id="MBP0724804.1"/>
    </source>
</evidence>
<keyword evidence="6 11" id="KW-0566">Pantothenate biosynthesis</keyword>
<organism evidence="14 15">
    <name type="scientific">Gottfriedia endophytica</name>
    <dbReference type="NCBI Taxonomy" id="2820819"/>
    <lineage>
        <taxon>Bacteria</taxon>
        <taxon>Bacillati</taxon>
        <taxon>Bacillota</taxon>
        <taxon>Bacilli</taxon>
        <taxon>Bacillales</taxon>
        <taxon>Bacillaceae</taxon>
        <taxon>Gottfriedia</taxon>
    </lineage>
</organism>
<dbReference type="EC" id="1.1.1.169" evidence="4 11"/>
<evidence type="ECO:0000256" key="10">
    <source>
        <dbReference type="ARBA" id="ARBA00048793"/>
    </source>
</evidence>
<dbReference type="GO" id="GO:0008677">
    <property type="term" value="F:2-dehydropantoate 2-reductase activity"/>
    <property type="evidence" value="ECO:0007669"/>
    <property type="project" value="UniProtKB-EC"/>
</dbReference>
<proteinExistence type="inferred from homology"/>
<evidence type="ECO:0000256" key="5">
    <source>
        <dbReference type="ARBA" id="ARBA00019465"/>
    </source>
</evidence>
<evidence type="ECO:0000256" key="8">
    <source>
        <dbReference type="ARBA" id="ARBA00023002"/>
    </source>
</evidence>
<comment type="catalytic activity">
    <reaction evidence="10 11">
        <text>(R)-pantoate + NADP(+) = 2-dehydropantoate + NADPH + H(+)</text>
        <dbReference type="Rhea" id="RHEA:16233"/>
        <dbReference type="ChEBI" id="CHEBI:11561"/>
        <dbReference type="ChEBI" id="CHEBI:15378"/>
        <dbReference type="ChEBI" id="CHEBI:15980"/>
        <dbReference type="ChEBI" id="CHEBI:57783"/>
        <dbReference type="ChEBI" id="CHEBI:58349"/>
        <dbReference type="EC" id="1.1.1.169"/>
    </reaction>
</comment>
<dbReference type="Proteomes" id="UP000682134">
    <property type="component" value="Unassembled WGS sequence"/>
</dbReference>
<dbReference type="InterPro" id="IPR036291">
    <property type="entry name" value="NAD(P)-bd_dom_sf"/>
</dbReference>
<dbReference type="NCBIfam" id="NF005093">
    <property type="entry name" value="PRK06522.2-4"/>
    <property type="match status" value="1"/>
</dbReference>
<feature type="domain" description="Ketopantoate reductase N-terminal" evidence="12">
    <location>
        <begin position="3"/>
        <end position="150"/>
    </location>
</feature>
<keyword evidence="8 11" id="KW-0560">Oxidoreductase</keyword>
<evidence type="ECO:0000256" key="6">
    <source>
        <dbReference type="ARBA" id="ARBA00022655"/>
    </source>
</evidence>
<comment type="function">
    <text evidence="1 11">Catalyzes the NADPH-dependent reduction of ketopantoate into pantoic acid.</text>
</comment>
<dbReference type="RefSeq" id="WP_209403687.1">
    <property type="nucleotide sequence ID" value="NZ_JAGIYQ010000003.1"/>
</dbReference>